<evidence type="ECO:0000256" key="2">
    <source>
        <dbReference type="ARBA" id="ARBA00022737"/>
    </source>
</evidence>
<evidence type="ECO:0000313" key="5">
    <source>
        <dbReference type="Proteomes" id="UP000504630"/>
    </source>
</evidence>
<protein>
    <submittedName>
        <fullName evidence="6">Beta/gamma crystallin domain-containing protein 1-like</fullName>
    </submittedName>
</protein>
<evidence type="ECO:0000256" key="3">
    <source>
        <dbReference type="SAM" id="MobiDB-lite"/>
    </source>
</evidence>
<reference evidence="6" key="1">
    <citation type="submission" date="2025-08" db="UniProtKB">
        <authorList>
            <consortium name="RefSeq"/>
        </authorList>
    </citation>
    <scope>IDENTIFICATION</scope>
</reference>
<dbReference type="SMART" id="SM00247">
    <property type="entry name" value="XTALbg"/>
    <property type="match status" value="6"/>
</dbReference>
<feature type="region of interest" description="Disordered" evidence="3">
    <location>
        <begin position="928"/>
        <end position="952"/>
    </location>
</feature>
<feature type="region of interest" description="Disordered" evidence="3">
    <location>
        <begin position="526"/>
        <end position="556"/>
    </location>
</feature>
<accession>A0A6J2QM24</accession>
<feature type="domain" description="Beta/gamma crystallin 'Greek key'" evidence="4">
    <location>
        <begin position="1208"/>
        <end position="1250"/>
    </location>
</feature>
<feature type="compositionally biased region" description="Basic and acidic residues" evidence="3">
    <location>
        <begin position="571"/>
        <end position="583"/>
    </location>
</feature>
<dbReference type="InterPro" id="IPR035992">
    <property type="entry name" value="Ricin_B-like_lectins"/>
</dbReference>
<dbReference type="PANTHER" id="PTHR11818:SF50">
    <property type="entry name" value="BETA_GAMMA CRYSTALLIN DOMAIN-CONTAINING PROTEIN 2"/>
    <property type="match status" value="1"/>
</dbReference>
<comment type="similarity">
    <text evidence="1">Belongs to the beta/gamma-crystallin family.</text>
</comment>
<dbReference type="GO" id="GO:0002088">
    <property type="term" value="P:lens development in camera-type eye"/>
    <property type="evidence" value="ECO:0007669"/>
    <property type="project" value="TreeGrafter"/>
</dbReference>
<dbReference type="PROSITE" id="PS50915">
    <property type="entry name" value="CRYSTALLIN_BETA_GAMMA"/>
    <property type="match status" value="7"/>
</dbReference>
<feature type="compositionally biased region" description="Basic and acidic residues" evidence="3">
    <location>
        <begin position="186"/>
        <end position="197"/>
    </location>
</feature>
<dbReference type="InterPro" id="IPR050252">
    <property type="entry name" value="Beta/Gamma-Crystallin"/>
</dbReference>
<dbReference type="InterPro" id="IPR000772">
    <property type="entry name" value="Ricin_B_lectin"/>
</dbReference>
<evidence type="ECO:0000259" key="4">
    <source>
        <dbReference type="PROSITE" id="PS50915"/>
    </source>
</evidence>
<dbReference type="PROSITE" id="PS50231">
    <property type="entry name" value="RICIN_B_LECTIN"/>
    <property type="match status" value="1"/>
</dbReference>
<dbReference type="Pfam" id="PF00652">
    <property type="entry name" value="Ricin_B_lectin"/>
    <property type="match status" value="1"/>
</dbReference>
<dbReference type="InterPro" id="IPR001064">
    <property type="entry name" value="Beta/gamma_crystallin"/>
</dbReference>
<dbReference type="KEGG" id="cgob:115015331"/>
<dbReference type="GO" id="GO:0005212">
    <property type="term" value="F:structural constituent of eye lens"/>
    <property type="evidence" value="ECO:0007669"/>
    <property type="project" value="TreeGrafter"/>
</dbReference>
<dbReference type="RefSeq" id="XP_029298372.1">
    <property type="nucleotide sequence ID" value="XM_029442512.1"/>
</dbReference>
<feature type="domain" description="Beta/gamma crystallin 'Greek key'" evidence="4">
    <location>
        <begin position="1066"/>
        <end position="1112"/>
    </location>
</feature>
<dbReference type="Gene3D" id="2.80.10.50">
    <property type="match status" value="1"/>
</dbReference>
<feature type="compositionally biased region" description="Basic and acidic residues" evidence="3">
    <location>
        <begin position="433"/>
        <end position="444"/>
    </location>
</feature>
<feature type="compositionally biased region" description="Low complexity" evidence="3">
    <location>
        <begin position="395"/>
        <end position="407"/>
    </location>
</feature>
<dbReference type="SMART" id="SM00458">
    <property type="entry name" value="RICIN"/>
    <property type="match status" value="1"/>
</dbReference>
<dbReference type="Proteomes" id="UP000504630">
    <property type="component" value="Chromosome 11"/>
</dbReference>
<sequence>MEALPATPVQQVNTLMECDFAPPSSELHGKGEGSEGNWTEELETEDHPNGDKQLQSQEIPYLAQKHIKSSEYERSASSITREENMISPRLREGEEQVSLTVGADKIGKVSKESSESSSCTTESAVTDTPAGVEVATGTLTHSAELQSDATEIEHNSCEWVDTITESTDRTRTVQEQVAVELSTPDEDTHHPEPEHPAEAQPDLNEGSLTASATPTAASEVDKESVDKMNSCYSSLSTKLSIKNSSPPEEDEYQYSYRKVSRITENDTPEVSQDTVDFSKTSTTVTESNWNDIGSDYKWRNTFEGVSQYEPHKIKDSSFSDSLSYRMSDSHSSTYSSSALPEAEAYKHLSNASPSPEKHITYGSTLSDRTRVSLSYESEPARAPLEEWRRSLVEQEGPAAPAVEGVGEAESERIKSHWDSQQFPVSGFSSAQQHSRDTFDSFQKDDGASSRFTGVFKATLVELVTEPAALPSSPPASPDADSPYQFDMDILVDTLKSMGPALRPRNTSVRGPPQVLVSSLPPIVEDAPSPITPDIPASLTSPTKKMEEIGNPADSLKGLYTLPADLGLKKTSLRDNRSPLERLKQSQQEQQQHESRGLTLPLRTSATNSLVMRKSSDSSPEELKSPVLNGNGFHPSPNPGSRLDNSVIFGSYRSSSIEQTLENGKAHHLLFRTSSLPDTGHSNDRMIVGQNDLGKLGTEQAGSRFERFSFLGSSSSGSLTGANDSNARISMPPRMGIGSPPTNNSPTRLLSPTGSIDLQRPFTTTDSPLSVFGQTHVMGMGVGTRGLGSPILQRSFSNEGTVGVQQTPLFNSMHGGSQFQSQSFEPDKNLASKYRAFPDAYLTKEKEHGKINPRPGKLYIFDQPGMCGQRIEVRSDVIDATSWELQEIISIRVIRGGWVLYEKPNFKGEKVALDEGDLELTYPFNTEEQLQNGQKEGEEQNGETSNEQTETKPARRFIIGSVRRAVRDYSVPEISLFPEENAEGKKVIFRDTSEDARIFGFPIKATSIIINAGLWLVYAHPFFEGVPRVLEVGGFSNPAAWGVEQPYVGSLHPLKVGEPKVENVSEPKMVIYDKPYFTGKSRTITTSMRDFITRADQQQTAFMYKVGSLKVMGGIWVGYEKEGFRGKQYLLEEGEYHDWRVWGGCDAELCSTRVIRADLTDPMMVMFEQPEEDQDGMEEDNTFEVKEAIPDVELFEYKTSTRSIQVLSGAWIAYSHVDFSGNQYILEKGFYNNCADWGSQDTRICSVQPILLAPNDSSRSRNELMLYSQPDFQGECQVLDRNQEAMSEKLLPKSCRVSGGSWVLYEDKQYSGNMYVLSEGDYPNLTSMGCQPGCTFRSAKVVPMTFSVPSISLFGLECLEGREITMDTEISNMIEEGFNNHILSVRVNSSCWVICEHSNYRGRQILLEPIEITNWPKFSLLHTIGSMFPVRQKRCFLRIKNKERGHFLSVQGGVEEMKSGRVVVTPEFEPESDIWYYQDGFIKSKLSPTMSLQVMGNIEPAAKVVLWVETRQPVQNWTAQMRGLITSLTFPGFVLDVKGGKTYDKDHVVIMPENDERPSQQWEIELL</sequence>
<feature type="region of interest" description="Disordered" evidence="3">
    <location>
        <begin position="394"/>
        <end position="444"/>
    </location>
</feature>
<feature type="domain" description="Beta/gamma crystallin 'Greek key'" evidence="4">
    <location>
        <begin position="1261"/>
        <end position="1298"/>
    </location>
</feature>
<feature type="region of interest" description="Disordered" evidence="3">
    <location>
        <begin position="20"/>
        <end position="131"/>
    </location>
</feature>
<dbReference type="SUPFAM" id="SSF50370">
    <property type="entry name" value="Ricin B-like lectins"/>
    <property type="match status" value="1"/>
</dbReference>
<keyword evidence="5" id="KW-1185">Reference proteome</keyword>
<feature type="domain" description="Beta/gamma crystallin 'Greek key'" evidence="4">
    <location>
        <begin position="895"/>
        <end position="936"/>
    </location>
</feature>
<dbReference type="InParanoid" id="A0A6J2QM24"/>
<dbReference type="Gene3D" id="2.60.20.10">
    <property type="entry name" value="Crystallins"/>
    <property type="match status" value="6"/>
</dbReference>
<dbReference type="GeneID" id="115015331"/>
<feature type="region of interest" description="Disordered" evidence="3">
    <location>
        <begin position="569"/>
        <end position="644"/>
    </location>
</feature>
<keyword evidence="2" id="KW-0677">Repeat</keyword>
<feature type="domain" description="Beta/gamma crystallin 'Greek key'" evidence="4">
    <location>
        <begin position="1299"/>
        <end position="1342"/>
    </location>
</feature>
<feature type="compositionally biased region" description="Basic and acidic residues" evidence="3">
    <location>
        <begin position="68"/>
        <end position="94"/>
    </location>
</feature>
<feature type="domain" description="Beta/gamma crystallin 'Greek key'" evidence="4">
    <location>
        <begin position="855"/>
        <end position="894"/>
    </location>
</feature>
<feature type="region of interest" description="Disordered" evidence="3">
    <location>
        <begin position="263"/>
        <end position="285"/>
    </location>
</feature>
<gene>
    <name evidence="6" type="primary">LOC115015331</name>
</gene>
<dbReference type="SUPFAM" id="SSF49695">
    <property type="entry name" value="gamma-Crystallin-like"/>
    <property type="match status" value="3"/>
</dbReference>
<organism evidence="5 6">
    <name type="scientific">Cottoperca gobio</name>
    <name type="common">Frogmouth</name>
    <name type="synonym">Aphritis gobio</name>
    <dbReference type="NCBI Taxonomy" id="56716"/>
    <lineage>
        <taxon>Eukaryota</taxon>
        <taxon>Metazoa</taxon>
        <taxon>Chordata</taxon>
        <taxon>Craniata</taxon>
        <taxon>Vertebrata</taxon>
        <taxon>Euteleostomi</taxon>
        <taxon>Actinopterygii</taxon>
        <taxon>Neopterygii</taxon>
        <taxon>Teleostei</taxon>
        <taxon>Neoteleostei</taxon>
        <taxon>Acanthomorphata</taxon>
        <taxon>Eupercaria</taxon>
        <taxon>Perciformes</taxon>
        <taxon>Notothenioidei</taxon>
        <taxon>Bovichtidae</taxon>
        <taxon>Cottoperca</taxon>
    </lineage>
</organism>
<feature type="compositionally biased region" description="Polar residues" evidence="3">
    <location>
        <begin position="268"/>
        <end position="285"/>
    </location>
</feature>
<feature type="compositionally biased region" description="Basic and acidic residues" evidence="3">
    <location>
        <begin position="105"/>
        <end position="114"/>
    </location>
</feature>
<dbReference type="PANTHER" id="PTHR11818">
    <property type="entry name" value="BETA/GAMMA CRYSTALLIN"/>
    <property type="match status" value="1"/>
</dbReference>
<feature type="region of interest" description="Disordered" evidence="3">
    <location>
        <begin position="178"/>
        <end position="226"/>
    </location>
</feature>
<feature type="compositionally biased region" description="Polar residues" evidence="3">
    <location>
        <begin position="418"/>
        <end position="432"/>
    </location>
</feature>
<dbReference type="GO" id="GO:0007601">
    <property type="term" value="P:visual perception"/>
    <property type="evidence" value="ECO:0007669"/>
    <property type="project" value="TreeGrafter"/>
</dbReference>
<dbReference type="Pfam" id="PF00030">
    <property type="entry name" value="Crystall"/>
    <property type="match status" value="6"/>
</dbReference>
<feature type="domain" description="Beta/gamma crystallin 'Greek key'" evidence="4">
    <location>
        <begin position="1113"/>
        <end position="1155"/>
    </location>
</feature>
<name>A0A6J2QM24_COTGO</name>
<dbReference type="InterPro" id="IPR011024">
    <property type="entry name" value="G_crystallin-like"/>
</dbReference>
<feature type="compositionally biased region" description="Low complexity" evidence="3">
    <location>
        <begin position="207"/>
        <end position="218"/>
    </location>
</feature>
<dbReference type="OrthoDB" id="8823304at2759"/>
<evidence type="ECO:0000256" key="1">
    <source>
        <dbReference type="ARBA" id="ARBA00009646"/>
    </source>
</evidence>
<evidence type="ECO:0000313" key="6">
    <source>
        <dbReference type="RefSeq" id="XP_029298372.1"/>
    </source>
</evidence>
<proteinExistence type="inferred from homology"/>